<dbReference type="Proteomes" id="UP001243420">
    <property type="component" value="Chromosome"/>
</dbReference>
<proteinExistence type="predicted"/>
<evidence type="ECO:0000313" key="2">
    <source>
        <dbReference type="EMBL" id="WGH78603.1"/>
    </source>
</evidence>
<protein>
    <submittedName>
        <fullName evidence="2">Antibiotic biosynthesis monooxygenase</fullName>
    </submittedName>
</protein>
<accession>A0ABY8LDY5</accession>
<dbReference type="SUPFAM" id="SSF54909">
    <property type="entry name" value="Dimeric alpha+beta barrel"/>
    <property type="match status" value="1"/>
</dbReference>
<keyword evidence="3" id="KW-1185">Reference proteome</keyword>
<name>A0ABY8LDY5_9RHOB</name>
<gene>
    <name evidence="2" type="ORF">P8627_16560</name>
</gene>
<dbReference type="Pfam" id="PF03992">
    <property type="entry name" value="ABM"/>
    <property type="match status" value="1"/>
</dbReference>
<dbReference type="Gene3D" id="3.30.70.100">
    <property type="match status" value="1"/>
</dbReference>
<dbReference type="RefSeq" id="WP_279965354.1">
    <property type="nucleotide sequence ID" value="NZ_CP122537.1"/>
</dbReference>
<dbReference type="EMBL" id="CP122537">
    <property type="protein sequence ID" value="WGH78603.1"/>
    <property type="molecule type" value="Genomic_DNA"/>
</dbReference>
<dbReference type="InterPro" id="IPR011008">
    <property type="entry name" value="Dimeric_a/b-barrel"/>
</dbReference>
<sequence>MTDNTPADGPVLRLFEVKVRDGHAETLLQKLSTTSAEVVRNEAGNCGYFFGRDIFTDDGKLVFASLWKDLDAIKQRFGEDWQASFLPEGYEDIIEEHAIRHIDLGGGWFVADQVGREPSRDANGSN</sequence>
<dbReference type="GO" id="GO:0004497">
    <property type="term" value="F:monooxygenase activity"/>
    <property type="evidence" value="ECO:0007669"/>
    <property type="project" value="UniProtKB-KW"/>
</dbReference>
<keyword evidence="2" id="KW-0560">Oxidoreductase</keyword>
<dbReference type="InterPro" id="IPR007138">
    <property type="entry name" value="ABM_dom"/>
</dbReference>
<evidence type="ECO:0000259" key="1">
    <source>
        <dbReference type="Pfam" id="PF03992"/>
    </source>
</evidence>
<reference evidence="2 3" key="1">
    <citation type="submission" date="2023-04" db="EMBL/GenBank/DDBJ databases">
        <title>Jannaschia ovalis sp. nov., a marine bacterium isolated from sea tidal flat.</title>
        <authorList>
            <person name="Kwon D.Y."/>
            <person name="Kim J.-J."/>
        </authorList>
    </citation>
    <scope>NUCLEOTIDE SEQUENCE [LARGE SCALE GENOMIC DNA]</scope>
    <source>
        <strain evidence="2 3">GRR-S6-38</strain>
    </source>
</reference>
<feature type="domain" description="ABM" evidence="1">
    <location>
        <begin position="11"/>
        <end position="76"/>
    </location>
</feature>
<organism evidence="2 3">
    <name type="scientific">Jannaschia ovalis</name>
    <dbReference type="NCBI Taxonomy" id="3038773"/>
    <lineage>
        <taxon>Bacteria</taxon>
        <taxon>Pseudomonadati</taxon>
        <taxon>Pseudomonadota</taxon>
        <taxon>Alphaproteobacteria</taxon>
        <taxon>Rhodobacterales</taxon>
        <taxon>Roseobacteraceae</taxon>
        <taxon>Jannaschia</taxon>
    </lineage>
</organism>
<keyword evidence="2" id="KW-0503">Monooxygenase</keyword>
<evidence type="ECO:0000313" key="3">
    <source>
        <dbReference type="Proteomes" id="UP001243420"/>
    </source>
</evidence>